<keyword evidence="3 4" id="KW-0408">Iron</keyword>
<dbReference type="Pfam" id="PF13442">
    <property type="entry name" value="Cytochrome_CBB3"/>
    <property type="match status" value="1"/>
</dbReference>
<evidence type="ECO:0000313" key="8">
    <source>
        <dbReference type="Proteomes" id="UP000254835"/>
    </source>
</evidence>
<dbReference type="GeneID" id="57907531"/>
<proteinExistence type="predicted"/>
<dbReference type="PROSITE" id="PS51007">
    <property type="entry name" value="CYTC"/>
    <property type="match status" value="1"/>
</dbReference>
<feature type="domain" description="Cytochrome c" evidence="6">
    <location>
        <begin position="18"/>
        <end position="97"/>
    </location>
</feature>
<gene>
    <name evidence="7" type="ORF">NCTC11470_00213</name>
</gene>
<dbReference type="InterPro" id="IPR036909">
    <property type="entry name" value="Cyt_c-like_dom_sf"/>
</dbReference>
<accession>A0A380PNQ8</accession>
<name>A0A380PNQ8_YERFR</name>
<dbReference type="SUPFAM" id="SSF46626">
    <property type="entry name" value="Cytochrome c"/>
    <property type="match status" value="1"/>
</dbReference>
<dbReference type="AlphaFoldDB" id="A0A380PNQ8"/>
<dbReference type="RefSeq" id="WP_032910116.1">
    <property type="nucleotide sequence ID" value="NZ_CABMMH010000001.1"/>
</dbReference>
<evidence type="ECO:0000256" key="5">
    <source>
        <dbReference type="SAM" id="SignalP"/>
    </source>
</evidence>
<evidence type="ECO:0000256" key="4">
    <source>
        <dbReference type="PROSITE-ProRule" id="PRU00433"/>
    </source>
</evidence>
<dbReference type="EMBL" id="UHJA01000001">
    <property type="protein sequence ID" value="SUP75208.1"/>
    <property type="molecule type" value="Genomic_DNA"/>
</dbReference>
<dbReference type="GO" id="GO:0009055">
    <property type="term" value="F:electron transfer activity"/>
    <property type="evidence" value="ECO:0007669"/>
    <property type="project" value="InterPro"/>
</dbReference>
<dbReference type="OrthoDB" id="5690796at2"/>
<evidence type="ECO:0000313" key="7">
    <source>
        <dbReference type="EMBL" id="SUP75208.1"/>
    </source>
</evidence>
<evidence type="ECO:0000256" key="1">
    <source>
        <dbReference type="ARBA" id="ARBA00022617"/>
    </source>
</evidence>
<evidence type="ECO:0000256" key="2">
    <source>
        <dbReference type="ARBA" id="ARBA00022723"/>
    </source>
</evidence>
<dbReference type="InterPro" id="IPR009056">
    <property type="entry name" value="Cyt_c-like_dom"/>
</dbReference>
<sequence length="106" mass="11627">MKVWLLAMSAVMFSATIQAATDGEHIYKQTCSSCHGRMADRKGLDKAPPLISLSRDEIVDGLTARRDGKIVGRGNKAKAHLTDEDIQKLADHIDRLKTAKPKTALQ</sequence>
<dbReference type="GO" id="GO:0020037">
    <property type="term" value="F:heme binding"/>
    <property type="evidence" value="ECO:0007669"/>
    <property type="project" value="InterPro"/>
</dbReference>
<keyword evidence="1 4" id="KW-0349">Heme</keyword>
<dbReference type="Proteomes" id="UP000254835">
    <property type="component" value="Unassembled WGS sequence"/>
</dbReference>
<dbReference type="Gene3D" id="1.10.760.10">
    <property type="entry name" value="Cytochrome c-like domain"/>
    <property type="match status" value="1"/>
</dbReference>
<keyword evidence="2 4" id="KW-0479">Metal-binding</keyword>
<reference evidence="7 8" key="1">
    <citation type="submission" date="2018-06" db="EMBL/GenBank/DDBJ databases">
        <authorList>
            <consortium name="Pathogen Informatics"/>
            <person name="Doyle S."/>
        </authorList>
    </citation>
    <scope>NUCLEOTIDE SEQUENCE [LARGE SCALE GENOMIC DNA]</scope>
    <source>
        <strain evidence="7 8">NCTC11470</strain>
    </source>
</reference>
<evidence type="ECO:0000259" key="6">
    <source>
        <dbReference type="PROSITE" id="PS51007"/>
    </source>
</evidence>
<evidence type="ECO:0000256" key="3">
    <source>
        <dbReference type="ARBA" id="ARBA00023004"/>
    </source>
</evidence>
<keyword evidence="5" id="KW-0732">Signal</keyword>
<dbReference type="GO" id="GO:0046872">
    <property type="term" value="F:metal ion binding"/>
    <property type="evidence" value="ECO:0007669"/>
    <property type="project" value="UniProtKB-KW"/>
</dbReference>
<feature type="signal peptide" evidence="5">
    <location>
        <begin position="1"/>
        <end position="19"/>
    </location>
</feature>
<feature type="chain" id="PRO_5016879097" evidence="5">
    <location>
        <begin position="20"/>
        <end position="106"/>
    </location>
</feature>
<protein>
    <submittedName>
        <fullName evidence="7">Putative cytochrome</fullName>
    </submittedName>
</protein>
<organism evidence="7 8">
    <name type="scientific">Yersinia frederiksenii</name>
    <dbReference type="NCBI Taxonomy" id="29484"/>
    <lineage>
        <taxon>Bacteria</taxon>
        <taxon>Pseudomonadati</taxon>
        <taxon>Pseudomonadota</taxon>
        <taxon>Gammaproteobacteria</taxon>
        <taxon>Enterobacterales</taxon>
        <taxon>Yersiniaceae</taxon>
        <taxon>Yersinia</taxon>
    </lineage>
</organism>